<sequence>MPITVFTSFNMDCRQLLITLPMASFWCLSTPKS</sequence>
<accession>A0A2P2NA32</accession>
<protein>
    <submittedName>
        <fullName evidence="1">Uncharacterized protein</fullName>
    </submittedName>
</protein>
<organism evidence="1">
    <name type="scientific">Rhizophora mucronata</name>
    <name type="common">Asiatic mangrove</name>
    <dbReference type="NCBI Taxonomy" id="61149"/>
    <lineage>
        <taxon>Eukaryota</taxon>
        <taxon>Viridiplantae</taxon>
        <taxon>Streptophyta</taxon>
        <taxon>Embryophyta</taxon>
        <taxon>Tracheophyta</taxon>
        <taxon>Spermatophyta</taxon>
        <taxon>Magnoliopsida</taxon>
        <taxon>eudicotyledons</taxon>
        <taxon>Gunneridae</taxon>
        <taxon>Pentapetalae</taxon>
        <taxon>rosids</taxon>
        <taxon>fabids</taxon>
        <taxon>Malpighiales</taxon>
        <taxon>Rhizophoraceae</taxon>
        <taxon>Rhizophora</taxon>
    </lineage>
</organism>
<evidence type="ECO:0000313" key="1">
    <source>
        <dbReference type="EMBL" id="MBX39341.1"/>
    </source>
</evidence>
<dbReference type="AlphaFoldDB" id="A0A2P2NA32"/>
<name>A0A2P2NA32_RHIMU</name>
<dbReference type="EMBL" id="GGEC01058857">
    <property type="protein sequence ID" value="MBX39341.1"/>
    <property type="molecule type" value="Transcribed_RNA"/>
</dbReference>
<reference evidence="1" key="1">
    <citation type="submission" date="2018-02" db="EMBL/GenBank/DDBJ databases">
        <title>Rhizophora mucronata_Transcriptome.</title>
        <authorList>
            <person name="Meera S.P."/>
            <person name="Sreeshan A."/>
            <person name="Augustine A."/>
        </authorList>
    </citation>
    <scope>NUCLEOTIDE SEQUENCE</scope>
    <source>
        <tissue evidence="1">Leaf</tissue>
    </source>
</reference>
<proteinExistence type="predicted"/>